<dbReference type="InterPro" id="IPR051448">
    <property type="entry name" value="CdaR-like_regulators"/>
</dbReference>
<evidence type="ECO:0000313" key="6">
    <source>
        <dbReference type="Proteomes" id="UP000053060"/>
    </source>
</evidence>
<dbReference type="Gene3D" id="1.10.10.2840">
    <property type="entry name" value="PucR C-terminal helix-turn-helix domain"/>
    <property type="match status" value="1"/>
</dbReference>
<evidence type="ECO:0000259" key="2">
    <source>
        <dbReference type="Pfam" id="PF13556"/>
    </source>
</evidence>
<dbReference type="PATRIC" id="fig|1441730.3.peg.4164"/>
<reference evidence="5 6" key="2">
    <citation type="journal article" date="2016" name="Genome Announc.">
        <title>Draft Genome Sequence of a Versatile Hydrocarbon-Degrading Bacterium, Rhodococcus pyridinivorans Strain KG-16, Collected from Oil Fields in India.</title>
        <authorList>
            <person name="Aggarwal R.K."/>
            <person name="Dawar C."/>
            <person name="Phanindranath R."/>
            <person name="Mutnuri L."/>
            <person name="Dayal A.M."/>
        </authorList>
    </citation>
    <scope>NUCLEOTIDE SEQUENCE [LARGE SCALE GENOMIC DNA]</scope>
    <source>
        <strain evidence="5 6">KG-16</strain>
    </source>
</reference>
<name>A0A0V9UG88_9NOCA</name>
<accession>A0A0V9UG88</accession>
<feature type="domain" description="RsbT co-antagonist protein RsbRD N-terminal" evidence="3">
    <location>
        <begin position="36"/>
        <end position="175"/>
    </location>
</feature>
<dbReference type="PANTHER" id="PTHR33744:SF1">
    <property type="entry name" value="DNA-BINDING TRANSCRIPTIONAL ACTIVATOR ADER"/>
    <property type="match status" value="1"/>
</dbReference>
<protein>
    <submittedName>
        <fullName evidence="5">Polyketide synthase regulator</fullName>
    </submittedName>
</protein>
<evidence type="ECO:0000259" key="3">
    <source>
        <dbReference type="Pfam" id="PF14361"/>
    </source>
</evidence>
<gene>
    <name evidence="5" type="ORF">Z045_19910</name>
</gene>
<organism evidence="5 6">
    <name type="scientific">Rhodococcus pyridinivorans KG-16</name>
    <dbReference type="NCBI Taxonomy" id="1441730"/>
    <lineage>
        <taxon>Bacteria</taxon>
        <taxon>Bacillati</taxon>
        <taxon>Actinomycetota</taxon>
        <taxon>Actinomycetes</taxon>
        <taxon>Mycobacteriales</taxon>
        <taxon>Nocardiaceae</taxon>
        <taxon>Rhodococcus</taxon>
    </lineage>
</organism>
<dbReference type="InterPro" id="IPR042070">
    <property type="entry name" value="PucR_C-HTH_sf"/>
</dbReference>
<evidence type="ECO:0000313" key="5">
    <source>
        <dbReference type="EMBL" id="KSZ57034.1"/>
    </source>
</evidence>
<feature type="domain" description="PucR C-terminal helix-turn-helix" evidence="2">
    <location>
        <begin position="362"/>
        <end position="417"/>
    </location>
</feature>
<dbReference type="Proteomes" id="UP000053060">
    <property type="component" value="Unassembled WGS sequence"/>
</dbReference>
<dbReference type="InterPro" id="IPR025751">
    <property type="entry name" value="RsbRD_N_dom"/>
</dbReference>
<dbReference type="InterPro" id="IPR025736">
    <property type="entry name" value="PucR_C-HTH_dom"/>
</dbReference>
<evidence type="ECO:0000256" key="1">
    <source>
        <dbReference type="ARBA" id="ARBA00006754"/>
    </source>
</evidence>
<dbReference type="Pfam" id="PF13556">
    <property type="entry name" value="HTH_30"/>
    <property type="match status" value="1"/>
</dbReference>
<dbReference type="InterPro" id="IPR041522">
    <property type="entry name" value="CdaR_GGDEF"/>
</dbReference>
<dbReference type="EMBL" id="AZXY01000011">
    <property type="protein sequence ID" value="KSZ57034.1"/>
    <property type="molecule type" value="Genomic_DNA"/>
</dbReference>
<dbReference type="RefSeq" id="WP_060653390.1">
    <property type="nucleotide sequence ID" value="NZ_AZXY01000011.1"/>
</dbReference>
<evidence type="ECO:0000259" key="4">
    <source>
        <dbReference type="Pfam" id="PF17853"/>
    </source>
</evidence>
<dbReference type="Pfam" id="PF14361">
    <property type="entry name" value="RsbRD_N"/>
    <property type="match status" value="1"/>
</dbReference>
<dbReference type="Pfam" id="PF17853">
    <property type="entry name" value="GGDEF_2"/>
    <property type="match status" value="1"/>
</dbReference>
<dbReference type="PANTHER" id="PTHR33744">
    <property type="entry name" value="CARBOHYDRATE DIACID REGULATOR"/>
    <property type="match status" value="1"/>
</dbReference>
<dbReference type="AlphaFoldDB" id="A0A0V9UG88"/>
<reference evidence="6" key="1">
    <citation type="submission" date="2015-01" db="EMBL/GenBank/DDBJ databases">
        <title>Draft genome sequence of Rhodococcus pyridinivorans strain KG-16, a hydrocarbon-degrading bacterium.</title>
        <authorList>
            <person name="Aggarwal R.K."/>
            <person name="Dawar C."/>
        </authorList>
    </citation>
    <scope>NUCLEOTIDE SEQUENCE [LARGE SCALE GENOMIC DNA]</scope>
    <source>
        <strain evidence="6">KG-16</strain>
    </source>
</reference>
<comment type="similarity">
    <text evidence="1">Belongs to the CdaR family.</text>
</comment>
<comment type="caution">
    <text evidence="5">The sequence shown here is derived from an EMBL/GenBank/DDBJ whole genome shotgun (WGS) entry which is preliminary data.</text>
</comment>
<sequence>MSDDARRGTPSKDARAAEVQELVVVVGERLQRRSGELVASMDAAIESVVEDLGESELTDMLRASVEGNVATILHMISNDIPLDRIQPITAATEYAVRLARHGVPAAALRRAYHIGSDDLFNQVFAEIQQLDCAPDLKLELLHHFAGWMHKYVDWMTRVVLDAHEEEQRVLVQQSENVTSALVEQVLSGGAFDTEDFATKTGYRLDGTHLGAIVWIGGPAQGADQTPALAAAAETLTVAAGGGGAPLFVPVDRRTAWLWTTRAGGTVVDLPRLRTAVQAVPGLRVAFGKPGVGVAGFRRSHEQAEAVRIVASTATVPHSRAVYYGEDGMSATAVLARDLATTRRFVADTLGRLAIDSPAAARLRDTTRVFLRTGGSYVQTSEELVLHRNTVKYRLQKAEDERGRPISDNRLDLELALYVCHVLGRPVLLSKEKRSSGR</sequence>
<feature type="domain" description="CdaR GGDEF-like" evidence="4">
    <location>
        <begin position="194"/>
        <end position="306"/>
    </location>
</feature>
<proteinExistence type="inferred from homology"/>